<evidence type="ECO:0000313" key="1">
    <source>
        <dbReference type="EMBL" id="CBS87328.1"/>
    </source>
</evidence>
<dbReference type="HOGENOM" id="CLU_142671_1_0_5"/>
<dbReference type="STRING" id="862719.AZOLI_2097"/>
<reference evidence="2" key="1">
    <citation type="journal article" date="2011" name="PLoS Genet.">
        <title>Azospirillum genomes reveal transition of bacteria from aquatic to terrestrial environments.</title>
        <authorList>
            <person name="Wisniewski-Dye F."/>
            <person name="Borziak K."/>
            <person name="Khalsa-Moyers G."/>
            <person name="Alexandre G."/>
            <person name="Sukharnikov L.O."/>
            <person name="Wuichet K."/>
            <person name="Hurst G.B."/>
            <person name="McDonald W.H."/>
            <person name="Robertson J.S."/>
            <person name="Barbe V."/>
            <person name="Calteau A."/>
            <person name="Rouy Z."/>
            <person name="Mangenot S."/>
            <person name="Prigent-Combaret C."/>
            <person name="Normand P."/>
            <person name="Boyer M."/>
            <person name="Siguier P."/>
            <person name="Dessaux Y."/>
            <person name="Elmerich C."/>
            <person name="Condemine G."/>
            <person name="Krishnen G."/>
            <person name="Kennedy I."/>
            <person name="Paterson A.H."/>
            <person name="Gonzalez V."/>
            <person name="Mavingui P."/>
            <person name="Zhulin I.B."/>
        </authorList>
    </citation>
    <scope>NUCLEOTIDE SEQUENCE [LARGE SCALE GENOMIC DNA]</scope>
    <source>
        <strain evidence="2">4B</strain>
    </source>
</reference>
<dbReference type="RefSeq" id="WP_014248319.1">
    <property type="nucleotide sequence ID" value="NC_016622.1"/>
</dbReference>
<sequence>MPATGGDGWLLGTLRDRGSIHSDWWRGTAAELASRDAVGVFPVGGWWKEKPFLDRWNTPARYALIVSIRAPGAPVDIYTPVATRLAIPTVIGLRR</sequence>
<dbReference type="KEGG" id="ali:AZOLI_2097"/>
<gene>
    <name evidence="1" type="ordered locus">AZOLI_2097</name>
</gene>
<accession>G7Z1X8</accession>
<dbReference type="EMBL" id="FQ311868">
    <property type="protein sequence ID" value="CBS87328.1"/>
    <property type="molecule type" value="Genomic_DNA"/>
</dbReference>
<evidence type="ECO:0000313" key="2">
    <source>
        <dbReference type="Proteomes" id="UP000005667"/>
    </source>
</evidence>
<dbReference type="OrthoDB" id="9768989at2"/>
<dbReference type="Proteomes" id="UP000005667">
    <property type="component" value="Chromosome"/>
</dbReference>
<dbReference type="AlphaFoldDB" id="G7Z1X8"/>
<protein>
    <submittedName>
        <fullName evidence="1">Uncharacterized protein</fullName>
    </submittedName>
</protein>
<keyword evidence="2" id="KW-1185">Reference proteome</keyword>
<proteinExistence type="predicted"/>
<organism evidence="1 2">
    <name type="scientific">Azospirillum lipoferum (strain 4B)</name>
    <dbReference type="NCBI Taxonomy" id="862719"/>
    <lineage>
        <taxon>Bacteria</taxon>
        <taxon>Pseudomonadati</taxon>
        <taxon>Pseudomonadota</taxon>
        <taxon>Alphaproteobacteria</taxon>
        <taxon>Rhodospirillales</taxon>
        <taxon>Azospirillaceae</taxon>
        <taxon>Azospirillum</taxon>
    </lineage>
</organism>
<name>G7Z1X8_AZOL4</name>